<dbReference type="InterPro" id="IPR015943">
    <property type="entry name" value="WD40/YVTN_repeat-like_dom_sf"/>
</dbReference>
<dbReference type="SUPFAM" id="SSF50978">
    <property type="entry name" value="WD40 repeat-like"/>
    <property type="match status" value="1"/>
</dbReference>
<evidence type="ECO:0000259" key="1">
    <source>
        <dbReference type="PROSITE" id="PS50181"/>
    </source>
</evidence>
<reference evidence="2 3" key="1">
    <citation type="submission" date="2014-04" db="EMBL/GenBank/DDBJ databases">
        <authorList>
            <consortium name="DOE Joint Genome Institute"/>
            <person name="Kuo A."/>
            <person name="Kohler A."/>
            <person name="Jargeat P."/>
            <person name="Nagy L.G."/>
            <person name="Floudas D."/>
            <person name="Copeland A."/>
            <person name="Barry K.W."/>
            <person name="Cichocki N."/>
            <person name="Veneault-Fourrey C."/>
            <person name="LaButti K."/>
            <person name="Lindquist E.A."/>
            <person name="Lipzen A."/>
            <person name="Lundell T."/>
            <person name="Morin E."/>
            <person name="Murat C."/>
            <person name="Sun H."/>
            <person name="Tunlid A."/>
            <person name="Henrissat B."/>
            <person name="Grigoriev I.V."/>
            <person name="Hibbett D.S."/>
            <person name="Martin F."/>
            <person name="Nordberg H.P."/>
            <person name="Cantor M.N."/>
            <person name="Hua S.X."/>
        </authorList>
    </citation>
    <scope>NUCLEOTIDE SEQUENCE [LARGE SCALE GENOMIC DNA]</scope>
    <source>
        <strain evidence="2 3">Ve08.2h10</strain>
    </source>
</reference>
<dbReference type="AlphaFoldDB" id="A0A0D0DFQ0"/>
<reference evidence="3" key="2">
    <citation type="submission" date="2015-01" db="EMBL/GenBank/DDBJ databases">
        <title>Evolutionary Origins and Diversification of the Mycorrhizal Mutualists.</title>
        <authorList>
            <consortium name="DOE Joint Genome Institute"/>
            <consortium name="Mycorrhizal Genomics Consortium"/>
            <person name="Kohler A."/>
            <person name="Kuo A."/>
            <person name="Nagy L.G."/>
            <person name="Floudas D."/>
            <person name="Copeland A."/>
            <person name="Barry K.W."/>
            <person name="Cichocki N."/>
            <person name="Veneault-Fourrey C."/>
            <person name="LaButti K."/>
            <person name="Lindquist E.A."/>
            <person name="Lipzen A."/>
            <person name="Lundell T."/>
            <person name="Morin E."/>
            <person name="Murat C."/>
            <person name="Riley R."/>
            <person name="Ohm R."/>
            <person name="Sun H."/>
            <person name="Tunlid A."/>
            <person name="Henrissat B."/>
            <person name="Grigoriev I.V."/>
            <person name="Hibbett D.S."/>
            <person name="Martin F."/>
        </authorList>
    </citation>
    <scope>NUCLEOTIDE SEQUENCE [LARGE SCALE GENOMIC DNA]</scope>
    <source>
        <strain evidence="3">Ve08.2h10</strain>
    </source>
</reference>
<dbReference type="Pfam" id="PF00646">
    <property type="entry name" value="F-box"/>
    <property type="match status" value="1"/>
</dbReference>
<evidence type="ECO:0000313" key="2">
    <source>
        <dbReference type="EMBL" id="KIK79909.1"/>
    </source>
</evidence>
<dbReference type="InterPro" id="IPR001810">
    <property type="entry name" value="F-box_dom"/>
</dbReference>
<evidence type="ECO:0000313" key="3">
    <source>
        <dbReference type="Proteomes" id="UP000054538"/>
    </source>
</evidence>
<dbReference type="InterPro" id="IPR036047">
    <property type="entry name" value="F-box-like_dom_sf"/>
</dbReference>
<dbReference type="Gene3D" id="2.130.10.10">
    <property type="entry name" value="YVTN repeat-like/Quinoprotein amine dehydrogenase"/>
    <property type="match status" value="1"/>
</dbReference>
<keyword evidence="3" id="KW-1185">Reference proteome</keyword>
<organism evidence="2 3">
    <name type="scientific">Paxillus rubicundulus Ve08.2h10</name>
    <dbReference type="NCBI Taxonomy" id="930991"/>
    <lineage>
        <taxon>Eukaryota</taxon>
        <taxon>Fungi</taxon>
        <taxon>Dikarya</taxon>
        <taxon>Basidiomycota</taxon>
        <taxon>Agaricomycotina</taxon>
        <taxon>Agaricomycetes</taxon>
        <taxon>Agaricomycetidae</taxon>
        <taxon>Boletales</taxon>
        <taxon>Paxilineae</taxon>
        <taxon>Paxillaceae</taxon>
        <taxon>Paxillus</taxon>
    </lineage>
</organism>
<dbReference type="SUPFAM" id="SSF81383">
    <property type="entry name" value="F-box domain"/>
    <property type="match status" value="1"/>
</dbReference>
<dbReference type="OrthoDB" id="1259151at2759"/>
<dbReference type="Proteomes" id="UP000054538">
    <property type="component" value="Unassembled WGS sequence"/>
</dbReference>
<proteinExistence type="predicted"/>
<sequence>MDSARQTTAISLPIDILIIIMESLQLKDLANLSYTCKLLHAVVNDFGWSTFLKHHTRQSFTLHSARSCWSSLAQVRYNALSDRAWSRAKVVARPLSRPWPGKFQPLLAVSFSRLLVAAGRIIHSYGVQDPLTEGCGTKLVFEGSYALTLGRGLPERDITSMVFLPDAGEDRSLSLGFEDGYVEQVYLPPQDRPHNRQRITIERAPDTALHYHDGDVVESVCCSRETLLSLSQSGTVSLANLCSPSLSPMRISLGKRSWTSHLCMVAPTPYAVFGTTSSSPLSLHYITPDGLSPTPSIVLHSLEPRSSAAVYGITCPPPSSPLGPSDKIIVSGWYDGAVRVHDLRASDHSQASTSSPSQTTLRPVLTLQDPWSPEPIYSVSCGGGSASFVAAGTARHSVVAFWDVRQPARGWSVHAPGNDSSPVYSIVLESSRLFGATQSRPFVYDFGPGVTRDTYPFIAVSGAGRRGSMDDRLKLKSDGIGYHVSKYCHSRTGVL</sequence>
<protein>
    <recommendedName>
        <fullName evidence="1">F-box domain-containing protein</fullName>
    </recommendedName>
</protein>
<dbReference type="InParanoid" id="A0A0D0DFQ0"/>
<feature type="domain" description="F-box" evidence="1">
    <location>
        <begin position="6"/>
        <end position="55"/>
    </location>
</feature>
<dbReference type="PROSITE" id="PS50181">
    <property type="entry name" value="FBOX"/>
    <property type="match status" value="1"/>
</dbReference>
<gene>
    <name evidence="2" type="ORF">PAXRUDRAFT_160010</name>
</gene>
<accession>A0A0D0DFQ0</accession>
<dbReference type="InterPro" id="IPR036322">
    <property type="entry name" value="WD40_repeat_dom_sf"/>
</dbReference>
<dbReference type="EMBL" id="KN826150">
    <property type="protein sequence ID" value="KIK79909.1"/>
    <property type="molecule type" value="Genomic_DNA"/>
</dbReference>
<name>A0A0D0DFQ0_9AGAM</name>
<dbReference type="HOGENOM" id="CLU_566242_0_0_1"/>